<name>A0A923PLP4_9BACT</name>
<dbReference type="InterPro" id="IPR024267">
    <property type="entry name" value="DUF4878"/>
</dbReference>
<gene>
    <name evidence="2" type="ORF">H9S92_11180</name>
</gene>
<dbReference type="AlphaFoldDB" id="A0A923PLP4"/>
<keyword evidence="3" id="KW-1185">Reference proteome</keyword>
<evidence type="ECO:0000313" key="3">
    <source>
        <dbReference type="Proteomes" id="UP000650081"/>
    </source>
</evidence>
<dbReference type="Pfam" id="PF12870">
    <property type="entry name" value="DUF4878"/>
    <property type="match status" value="1"/>
</dbReference>
<dbReference type="PROSITE" id="PS51257">
    <property type="entry name" value="PROKAR_LIPOPROTEIN"/>
    <property type="match status" value="1"/>
</dbReference>
<reference evidence="2" key="1">
    <citation type="submission" date="2020-08" db="EMBL/GenBank/DDBJ databases">
        <title>Lewinella bacteria from marine environments.</title>
        <authorList>
            <person name="Zhong Y."/>
        </authorList>
    </citation>
    <scope>NUCLEOTIDE SEQUENCE</scope>
    <source>
        <strain evidence="2">KCTC 42187</strain>
    </source>
</reference>
<dbReference type="Gene3D" id="3.10.450.50">
    <property type="match status" value="1"/>
</dbReference>
<sequence>MTPKVLVFYLSVAFLGALVSGCGSSGKGTPSEVVSLFLDELYDKDFNGAKKYGTERTAGMLDMAQAMLIAMGKIDEPTPEKREDITIASETIEGETAVVVTHNAVNGKDTTYELVKVDGKWKIDQESIK</sequence>
<accession>A0A923PLP4</accession>
<feature type="domain" description="DUF4878" evidence="1">
    <location>
        <begin position="24"/>
        <end position="123"/>
    </location>
</feature>
<organism evidence="2 3">
    <name type="scientific">Neolewinella lacunae</name>
    <dbReference type="NCBI Taxonomy" id="1517758"/>
    <lineage>
        <taxon>Bacteria</taxon>
        <taxon>Pseudomonadati</taxon>
        <taxon>Bacteroidota</taxon>
        <taxon>Saprospiria</taxon>
        <taxon>Saprospirales</taxon>
        <taxon>Lewinellaceae</taxon>
        <taxon>Neolewinella</taxon>
    </lineage>
</organism>
<dbReference type="EMBL" id="JACSIT010000100">
    <property type="protein sequence ID" value="MBC6994730.1"/>
    <property type="molecule type" value="Genomic_DNA"/>
</dbReference>
<evidence type="ECO:0000313" key="2">
    <source>
        <dbReference type="EMBL" id="MBC6994730.1"/>
    </source>
</evidence>
<comment type="caution">
    <text evidence="2">The sequence shown here is derived from an EMBL/GenBank/DDBJ whole genome shotgun (WGS) entry which is preliminary data.</text>
</comment>
<protein>
    <submittedName>
        <fullName evidence="2">DUF4878 domain-containing protein</fullName>
    </submittedName>
</protein>
<proteinExistence type="predicted"/>
<evidence type="ECO:0000259" key="1">
    <source>
        <dbReference type="Pfam" id="PF12870"/>
    </source>
</evidence>
<dbReference type="Proteomes" id="UP000650081">
    <property type="component" value="Unassembled WGS sequence"/>
</dbReference>
<dbReference type="RefSeq" id="WP_187466794.1">
    <property type="nucleotide sequence ID" value="NZ_JACSIT010000100.1"/>
</dbReference>